<dbReference type="EMBL" id="JBBPBM010000013">
    <property type="protein sequence ID" value="KAK8561621.1"/>
    <property type="molecule type" value="Genomic_DNA"/>
</dbReference>
<sequence length="158" mass="17406">MVSLKDSHSNSNRFPLGRNLYAPDSASVARIHRHASRSMCTIRTNFYQSTENNSFSFTSSVPERTGFVSENLTKSVIDMQLDELVAKAKSIKSELENEEFLDISQAFGDFSVCSSEISGELQRLASLSSPKNVLKESNGGGEAELEPEPEPEPCHGFL</sequence>
<name>A0ABR2EIE1_9ROSI</name>
<gene>
    <name evidence="2" type="ORF">V6N12_048685</name>
</gene>
<proteinExistence type="predicted"/>
<evidence type="ECO:0000256" key="1">
    <source>
        <dbReference type="SAM" id="MobiDB-lite"/>
    </source>
</evidence>
<comment type="caution">
    <text evidence="2">The sequence shown here is derived from an EMBL/GenBank/DDBJ whole genome shotgun (WGS) entry which is preliminary data.</text>
</comment>
<accession>A0ABR2EIE1</accession>
<dbReference type="Proteomes" id="UP001472677">
    <property type="component" value="Unassembled WGS sequence"/>
</dbReference>
<organism evidence="2 3">
    <name type="scientific">Hibiscus sabdariffa</name>
    <name type="common">roselle</name>
    <dbReference type="NCBI Taxonomy" id="183260"/>
    <lineage>
        <taxon>Eukaryota</taxon>
        <taxon>Viridiplantae</taxon>
        <taxon>Streptophyta</taxon>
        <taxon>Embryophyta</taxon>
        <taxon>Tracheophyta</taxon>
        <taxon>Spermatophyta</taxon>
        <taxon>Magnoliopsida</taxon>
        <taxon>eudicotyledons</taxon>
        <taxon>Gunneridae</taxon>
        <taxon>Pentapetalae</taxon>
        <taxon>rosids</taxon>
        <taxon>malvids</taxon>
        <taxon>Malvales</taxon>
        <taxon>Malvaceae</taxon>
        <taxon>Malvoideae</taxon>
        <taxon>Hibiscus</taxon>
    </lineage>
</organism>
<protein>
    <submittedName>
        <fullName evidence="2">Uncharacterized protein</fullName>
    </submittedName>
</protein>
<evidence type="ECO:0000313" key="2">
    <source>
        <dbReference type="EMBL" id="KAK8561621.1"/>
    </source>
</evidence>
<reference evidence="2 3" key="1">
    <citation type="journal article" date="2024" name="G3 (Bethesda)">
        <title>Genome assembly of Hibiscus sabdariffa L. provides insights into metabolisms of medicinal natural products.</title>
        <authorList>
            <person name="Kim T."/>
        </authorList>
    </citation>
    <scope>NUCLEOTIDE SEQUENCE [LARGE SCALE GENOMIC DNA]</scope>
    <source>
        <strain evidence="2">TK-2024</strain>
        <tissue evidence="2">Old leaves</tissue>
    </source>
</reference>
<feature type="region of interest" description="Disordered" evidence="1">
    <location>
        <begin position="130"/>
        <end position="158"/>
    </location>
</feature>
<evidence type="ECO:0000313" key="3">
    <source>
        <dbReference type="Proteomes" id="UP001472677"/>
    </source>
</evidence>
<keyword evidence="3" id="KW-1185">Reference proteome</keyword>